<feature type="compositionally biased region" description="Polar residues" evidence="7">
    <location>
        <begin position="53"/>
        <end position="63"/>
    </location>
</feature>
<feature type="compositionally biased region" description="Acidic residues" evidence="7">
    <location>
        <begin position="219"/>
        <end position="238"/>
    </location>
</feature>
<keyword evidence="3" id="KW-0238">DNA-binding</keyword>
<comment type="similarity">
    <text evidence="2">Belongs to the CENP-C/MIF2 family.</text>
</comment>
<dbReference type="GO" id="GO:0051382">
    <property type="term" value="P:kinetochore assembly"/>
    <property type="evidence" value="ECO:0007669"/>
    <property type="project" value="InterPro"/>
</dbReference>
<keyword evidence="4" id="KW-0539">Nucleus</keyword>
<feature type="compositionally biased region" description="Polar residues" evidence="7">
    <location>
        <begin position="266"/>
        <end position="281"/>
    </location>
</feature>
<dbReference type="EMBL" id="JXNT01000001">
    <property type="protein sequence ID" value="ODM23607.1"/>
    <property type="molecule type" value="Genomic_DNA"/>
</dbReference>
<proteinExistence type="inferred from homology"/>
<dbReference type="InterPro" id="IPR028929">
    <property type="entry name" value="Mif2_N"/>
</dbReference>
<comment type="subcellular location">
    <subcellularLocation>
        <location evidence="1">Nucleus</location>
    </subcellularLocation>
</comment>
<evidence type="ECO:0000256" key="1">
    <source>
        <dbReference type="ARBA" id="ARBA00004123"/>
    </source>
</evidence>
<evidence type="ECO:0000259" key="8">
    <source>
        <dbReference type="Pfam" id="PF11699"/>
    </source>
</evidence>
<feature type="region of interest" description="Disordered" evidence="7">
    <location>
        <begin position="420"/>
        <end position="453"/>
    </location>
</feature>
<protein>
    <recommendedName>
        <fullName evidence="6">CENP-C homolog</fullName>
    </recommendedName>
</protein>
<dbReference type="GO" id="GO:0000776">
    <property type="term" value="C:kinetochore"/>
    <property type="evidence" value="ECO:0007669"/>
    <property type="project" value="InterPro"/>
</dbReference>
<dbReference type="GO" id="GO:0019237">
    <property type="term" value="F:centromeric DNA binding"/>
    <property type="evidence" value="ECO:0007669"/>
    <property type="project" value="InterPro"/>
</dbReference>
<feature type="compositionally biased region" description="Basic residues" evidence="7">
    <location>
        <begin position="289"/>
        <end position="301"/>
    </location>
</feature>
<dbReference type="InterPro" id="IPR025974">
    <property type="entry name" value="Mif2/CENP-C_cupin"/>
</dbReference>
<sequence>MAPRGAAKTREYDYSNVGKAGRRTGITLKEGRRDEHGMEEIDGMFSSPEKSPANENGFNNGNDMGSDGMSMDEGNAPGPADFLNGRRASYFPPPVARSPMKTGLTGSPRRTPGLRSSASPQRDHPSSSPSDGKSLVNAKGNLQRDVSPLSHRSVNAPSSIHANGLRNKNKANIRTSEPAATDDFSDSDANSQFIGDENADSFEQTRDDFADNFAAGDDTLLEDEAPQAVEEPDQEGTDPDSPGMPFESRRTEQPRSTTTKTKRSASGDNGQIQTTAQQNGTHGREIASKPKRPGRPPKAQRKANEEPENHRPSKKARTSADRTTGGVKATGNPQIDHITDTYAKRQTGPTKGRSLYILKHEAPAEDTAARTRSGRVSIKPLAFWKNEKCVFGDGEVAEGNRFPHATVKEVIRTEEIEPEYKKTKSGKRRSKKSKNKDIESEDENEDHADGWEKDNGVLHGYIRKWDPEAQAGIDEEEVLDIAYAPSGIETRDVKDATFRFAKLLSSPFLGSGIVELPPGGVKKPKNSKKMHMVFYVCHGRVQVDISGVQFSVGKGSVFQVPRGNYYSFANIYGFDARLFFTQGCVPAENENLASESASKPTAMEGDSTTDVGRPTKGRPKGSKNGPKGGLKGSKGTKQKASGGSKAS</sequence>
<dbReference type="VEuPathDB" id="FungiDB:SI65_01196"/>
<feature type="region of interest" description="Disordered" evidence="7">
    <location>
        <begin position="591"/>
        <end position="647"/>
    </location>
</feature>
<accession>A0A1E3BRT8</accession>
<feature type="compositionally biased region" description="Basic and acidic residues" evidence="7">
    <location>
        <begin position="302"/>
        <end position="311"/>
    </location>
</feature>
<keyword evidence="11" id="KW-1185">Reference proteome</keyword>
<dbReference type="GO" id="GO:0051455">
    <property type="term" value="P:spindle attachment to meiosis I kinetochore"/>
    <property type="evidence" value="ECO:0007669"/>
    <property type="project" value="TreeGrafter"/>
</dbReference>
<feature type="domain" description="Mif2 N-terminal" evidence="9">
    <location>
        <begin position="14"/>
        <end position="135"/>
    </location>
</feature>
<feature type="compositionally biased region" description="Polar residues" evidence="7">
    <location>
        <begin position="114"/>
        <end position="131"/>
    </location>
</feature>
<dbReference type="PANTHER" id="PTHR16684">
    <property type="entry name" value="CENTROMERE PROTEIN C"/>
    <property type="match status" value="1"/>
</dbReference>
<dbReference type="Proteomes" id="UP000094569">
    <property type="component" value="Unassembled WGS sequence"/>
</dbReference>
<dbReference type="Pfam" id="PF11699">
    <property type="entry name" value="CENP-C_C"/>
    <property type="match status" value="1"/>
</dbReference>
<reference evidence="10 11" key="1">
    <citation type="journal article" date="2016" name="BMC Genomics">
        <title>Comparative genomic and transcriptomic analyses of the Fuzhuan brick tea-fermentation fungus Aspergillus cristatus.</title>
        <authorList>
            <person name="Ge Y."/>
            <person name="Wang Y."/>
            <person name="Liu Y."/>
            <person name="Tan Y."/>
            <person name="Ren X."/>
            <person name="Zhang X."/>
            <person name="Hyde K.D."/>
            <person name="Liu Y."/>
            <person name="Liu Z."/>
        </authorList>
    </citation>
    <scope>NUCLEOTIDE SEQUENCE [LARGE SCALE GENOMIC DNA]</scope>
    <source>
        <strain evidence="10 11">GZAAS20.1005</strain>
    </source>
</reference>
<feature type="compositionally biased region" description="Polar residues" evidence="7">
    <location>
        <begin position="150"/>
        <end position="161"/>
    </location>
</feature>
<dbReference type="InterPro" id="IPR028386">
    <property type="entry name" value="CENP-C/Mif2/cnp3"/>
</dbReference>
<dbReference type="AlphaFoldDB" id="A0A1E3BRT8"/>
<evidence type="ECO:0000256" key="4">
    <source>
        <dbReference type="ARBA" id="ARBA00023242"/>
    </source>
</evidence>
<feature type="compositionally biased region" description="Polar residues" evidence="7">
    <location>
        <begin position="638"/>
        <end position="647"/>
    </location>
</feature>
<evidence type="ECO:0000259" key="9">
    <source>
        <dbReference type="Pfam" id="PF15624"/>
    </source>
</evidence>
<comment type="caution">
    <text evidence="10">The sequence shown here is derived from an EMBL/GenBank/DDBJ whole genome shotgun (WGS) entry which is preliminary data.</text>
</comment>
<dbReference type="InterPro" id="IPR011051">
    <property type="entry name" value="RmlC_Cupin_sf"/>
</dbReference>
<evidence type="ECO:0000313" key="10">
    <source>
        <dbReference type="EMBL" id="ODM23607.1"/>
    </source>
</evidence>
<evidence type="ECO:0000256" key="5">
    <source>
        <dbReference type="ARBA" id="ARBA00057947"/>
    </source>
</evidence>
<dbReference type="SUPFAM" id="SSF51182">
    <property type="entry name" value="RmlC-like cupins"/>
    <property type="match status" value="1"/>
</dbReference>
<dbReference type="CDD" id="cd06993">
    <property type="entry name" value="cupin_CENP-C_C"/>
    <property type="match status" value="1"/>
</dbReference>
<evidence type="ECO:0000256" key="6">
    <source>
        <dbReference type="ARBA" id="ARBA00075033"/>
    </source>
</evidence>
<name>A0A1E3BRT8_ASPCR</name>
<dbReference type="STRING" id="573508.A0A1E3BRT8"/>
<dbReference type="Pfam" id="PF15624">
    <property type="entry name" value="Mif2_N"/>
    <property type="match status" value="1"/>
</dbReference>
<dbReference type="GO" id="GO:0005634">
    <property type="term" value="C:nucleus"/>
    <property type="evidence" value="ECO:0007669"/>
    <property type="project" value="UniProtKB-SubCell"/>
</dbReference>
<feature type="compositionally biased region" description="Basic and acidic residues" evidence="7">
    <location>
        <begin position="29"/>
        <end position="39"/>
    </location>
</feature>
<evidence type="ECO:0000313" key="11">
    <source>
        <dbReference type="Proteomes" id="UP000094569"/>
    </source>
</evidence>
<feature type="domain" description="Mif2/CENP-C cupin" evidence="8">
    <location>
        <begin position="498"/>
        <end position="582"/>
    </location>
</feature>
<evidence type="ECO:0000256" key="7">
    <source>
        <dbReference type="SAM" id="MobiDB-lite"/>
    </source>
</evidence>
<dbReference type="PANTHER" id="PTHR16684:SF11">
    <property type="entry name" value="CENTROMERE PROTEIN C"/>
    <property type="match status" value="1"/>
</dbReference>
<dbReference type="Gene3D" id="2.60.120.10">
    <property type="entry name" value="Jelly Rolls"/>
    <property type="match status" value="1"/>
</dbReference>
<evidence type="ECO:0000256" key="3">
    <source>
        <dbReference type="ARBA" id="ARBA00023125"/>
    </source>
</evidence>
<feature type="region of interest" description="Disordered" evidence="7">
    <location>
        <begin position="1"/>
        <end position="338"/>
    </location>
</feature>
<organism evidence="10 11">
    <name type="scientific">Aspergillus cristatus</name>
    <name type="common">Chinese Fuzhuan brick tea-fermentation fungus</name>
    <name type="synonym">Eurotium cristatum</name>
    <dbReference type="NCBI Taxonomy" id="573508"/>
    <lineage>
        <taxon>Eukaryota</taxon>
        <taxon>Fungi</taxon>
        <taxon>Dikarya</taxon>
        <taxon>Ascomycota</taxon>
        <taxon>Pezizomycotina</taxon>
        <taxon>Eurotiomycetes</taxon>
        <taxon>Eurotiomycetidae</taxon>
        <taxon>Eurotiales</taxon>
        <taxon>Aspergillaceae</taxon>
        <taxon>Aspergillus</taxon>
        <taxon>Aspergillus subgen. Aspergillus</taxon>
    </lineage>
</organism>
<dbReference type="OrthoDB" id="1939643at2759"/>
<dbReference type="GO" id="GO:0051315">
    <property type="term" value="P:attachment of mitotic spindle microtubules to kinetochore"/>
    <property type="evidence" value="ECO:0007669"/>
    <property type="project" value="TreeGrafter"/>
</dbReference>
<dbReference type="FunFam" id="2.60.120.10:FF:000033">
    <property type="entry name" value="Centromere protein C 1"/>
    <property type="match status" value="1"/>
</dbReference>
<gene>
    <name evidence="10" type="ORF">SI65_01196</name>
</gene>
<comment type="function">
    <text evidence="5">Component of the kinetochore, a multiprotein complex that assembles on centromeric DNA and attaches chromosomes to spindle microtubules, mediating chromosome segregation and sister chromatid segregation during meiosis and mitosis. Component of the inner kinetochore constitutive centromere-associated network (CCAN), which serves as a structural platform for outer kinetochore assembly.</text>
</comment>
<evidence type="ECO:0000256" key="2">
    <source>
        <dbReference type="ARBA" id="ARBA00010291"/>
    </source>
</evidence>
<feature type="compositionally biased region" description="Basic residues" evidence="7">
    <location>
        <begin position="423"/>
        <end position="434"/>
    </location>
</feature>
<dbReference type="InterPro" id="IPR014710">
    <property type="entry name" value="RmlC-like_jellyroll"/>
</dbReference>